<comment type="caution">
    <text evidence="3">The sequence shown here is derived from an EMBL/GenBank/DDBJ whole genome shotgun (WGS) entry which is preliminary data.</text>
</comment>
<feature type="domain" description="DUF7047" evidence="2">
    <location>
        <begin position="1"/>
        <end position="47"/>
    </location>
</feature>
<evidence type="ECO:0008006" key="5">
    <source>
        <dbReference type="Google" id="ProtNLM"/>
    </source>
</evidence>
<proteinExistence type="predicted"/>
<dbReference type="GO" id="GO:0003676">
    <property type="term" value="F:nucleic acid binding"/>
    <property type="evidence" value="ECO:0007669"/>
    <property type="project" value="InterPro"/>
</dbReference>
<evidence type="ECO:0000259" key="1">
    <source>
        <dbReference type="Pfam" id="PF13456"/>
    </source>
</evidence>
<dbReference type="EMBL" id="CAHIKZ030005020">
    <property type="protein sequence ID" value="CAE1318271.1"/>
    <property type="molecule type" value="Genomic_DNA"/>
</dbReference>
<dbReference type="AlphaFoldDB" id="A0A812ED76"/>
<dbReference type="Pfam" id="PF23088">
    <property type="entry name" value="DUF7047"/>
    <property type="match status" value="1"/>
</dbReference>
<evidence type="ECO:0000313" key="3">
    <source>
        <dbReference type="EMBL" id="CAE1318271.1"/>
    </source>
</evidence>
<accession>A0A812ED76</accession>
<dbReference type="Gene3D" id="1.10.340.70">
    <property type="match status" value="1"/>
</dbReference>
<dbReference type="Proteomes" id="UP000597762">
    <property type="component" value="Unassembled WGS sequence"/>
</dbReference>
<organism evidence="3 4">
    <name type="scientific">Acanthosepion pharaonis</name>
    <name type="common">Pharaoh cuttlefish</name>
    <name type="synonym">Sepia pharaonis</name>
    <dbReference type="NCBI Taxonomy" id="158019"/>
    <lineage>
        <taxon>Eukaryota</taxon>
        <taxon>Metazoa</taxon>
        <taxon>Spiralia</taxon>
        <taxon>Lophotrochozoa</taxon>
        <taxon>Mollusca</taxon>
        <taxon>Cephalopoda</taxon>
        <taxon>Coleoidea</taxon>
        <taxon>Decapodiformes</taxon>
        <taxon>Sepiida</taxon>
        <taxon>Sepiina</taxon>
        <taxon>Sepiidae</taxon>
        <taxon>Acanthosepion</taxon>
    </lineage>
</organism>
<evidence type="ECO:0000313" key="4">
    <source>
        <dbReference type="Proteomes" id="UP000597762"/>
    </source>
</evidence>
<name>A0A812ED76_ACAPH</name>
<dbReference type="InterPro" id="IPR012337">
    <property type="entry name" value="RNaseH-like_sf"/>
</dbReference>
<dbReference type="Pfam" id="PF13456">
    <property type="entry name" value="RVT_3"/>
    <property type="match status" value="1"/>
</dbReference>
<protein>
    <recommendedName>
        <fullName evidence="5">RNase H type-1 domain-containing protein</fullName>
    </recommendedName>
</protein>
<dbReference type="Gene3D" id="3.30.420.10">
    <property type="entry name" value="Ribonuclease H-like superfamily/Ribonuclease H"/>
    <property type="match status" value="1"/>
</dbReference>
<keyword evidence="4" id="KW-1185">Reference proteome</keyword>
<evidence type="ECO:0000259" key="2">
    <source>
        <dbReference type="Pfam" id="PF23088"/>
    </source>
</evidence>
<dbReference type="InterPro" id="IPR002156">
    <property type="entry name" value="RNaseH_domain"/>
</dbReference>
<gene>
    <name evidence="3" type="ORF">SPHA_68764</name>
</gene>
<reference evidence="3" key="1">
    <citation type="submission" date="2021-01" db="EMBL/GenBank/DDBJ databases">
        <authorList>
            <person name="Li R."/>
            <person name="Bekaert M."/>
        </authorList>
    </citation>
    <scope>NUCLEOTIDE SEQUENCE</scope>
    <source>
        <strain evidence="3">Farmed</strain>
    </source>
</reference>
<feature type="domain" description="RNase H type-1" evidence="1">
    <location>
        <begin position="96"/>
        <end position="141"/>
    </location>
</feature>
<dbReference type="SUPFAM" id="SSF53098">
    <property type="entry name" value="Ribonuclease H-like"/>
    <property type="match status" value="1"/>
</dbReference>
<dbReference type="InterPro" id="IPR055475">
    <property type="entry name" value="DUF7047"/>
</dbReference>
<dbReference type="OrthoDB" id="6082665at2759"/>
<dbReference type="InterPro" id="IPR036397">
    <property type="entry name" value="RNaseH_sf"/>
</dbReference>
<dbReference type="GO" id="GO:0004523">
    <property type="term" value="F:RNA-DNA hybrid ribonuclease activity"/>
    <property type="evidence" value="ECO:0007669"/>
    <property type="project" value="InterPro"/>
</dbReference>
<sequence length="290" mass="33181">MVGDYPIAGWLRIACSYLKRRAGGIDWEDIVDSESTSMVQEVVEEVRHHDPVRGRWHVPKMEKGVVWCDASSMATGVCIEIDGAIVEDAAWLRKKRDYIHINVAELDGTIKGVKLALKWGLKEIEIRTDSVTVRSWISLRITGEKRIRTKGAAELIIMRRLGILREIIDEFNLKLSVTFVPSDRNKADALTRVKKSWLKVEKAITATCRAGRDEIKELHGLHHVEVDRTLYLVRKVYPEMSRDTVQKVVRSCDRCQSIDPSPNVHELGEIQVDTNWTRLSIDVTHYRGEM</sequence>